<dbReference type="GO" id="GO:0000978">
    <property type="term" value="F:RNA polymerase II cis-regulatory region sequence-specific DNA binding"/>
    <property type="evidence" value="ECO:0007669"/>
    <property type="project" value="TreeGrafter"/>
</dbReference>
<dbReference type="SUPFAM" id="SSF57716">
    <property type="entry name" value="Glucocorticoid receptor-like (DNA-binding domain)"/>
    <property type="match status" value="2"/>
</dbReference>
<dbReference type="PROSITE" id="PS00344">
    <property type="entry name" value="GATA_ZN_FINGER_1"/>
    <property type="match status" value="2"/>
</dbReference>
<evidence type="ECO:0000313" key="9">
    <source>
        <dbReference type="EMBL" id="CDK24642.1"/>
    </source>
</evidence>
<evidence type="ECO:0000256" key="1">
    <source>
        <dbReference type="ARBA" id="ARBA00004123"/>
    </source>
</evidence>
<keyword evidence="3 6" id="KW-0863">Zinc-finger</keyword>
<dbReference type="FunFam" id="3.30.50.10:FF:000007">
    <property type="entry name" value="Nitrogen regulatory AreA, N-terminal"/>
    <property type="match status" value="1"/>
</dbReference>
<dbReference type="GeneID" id="34518047"/>
<feature type="region of interest" description="Disordered" evidence="7">
    <location>
        <begin position="16"/>
        <end position="36"/>
    </location>
</feature>
<feature type="domain" description="GATA-type" evidence="8">
    <location>
        <begin position="39"/>
        <end position="95"/>
    </location>
</feature>
<dbReference type="PANTHER" id="PTHR10071:SF281">
    <property type="entry name" value="BOX A-BINDING FACTOR-RELATED"/>
    <property type="match status" value="1"/>
</dbReference>
<dbReference type="Pfam" id="PF00320">
    <property type="entry name" value="GATA"/>
    <property type="match status" value="2"/>
</dbReference>
<evidence type="ECO:0000256" key="6">
    <source>
        <dbReference type="PROSITE-ProRule" id="PRU00094"/>
    </source>
</evidence>
<dbReference type="AlphaFoldDB" id="W6MJL0"/>
<dbReference type="GO" id="GO:0008270">
    <property type="term" value="F:zinc ion binding"/>
    <property type="evidence" value="ECO:0007669"/>
    <property type="project" value="UniProtKB-KW"/>
</dbReference>
<proteinExistence type="predicted"/>
<feature type="region of interest" description="Disordered" evidence="7">
    <location>
        <begin position="251"/>
        <end position="284"/>
    </location>
</feature>
<keyword evidence="10" id="KW-1185">Reference proteome</keyword>
<organism evidence="9 10">
    <name type="scientific">Kuraishia capsulata CBS 1993</name>
    <dbReference type="NCBI Taxonomy" id="1382522"/>
    <lineage>
        <taxon>Eukaryota</taxon>
        <taxon>Fungi</taxon>
        <taxon>Dikarya</taxon>
        <taxon>Ascomycota</taxon>
        <taxon>Saccharomycotina</taxon>
        <taxon>Pichiomycetes</taxon>
        <taxon>Pichiales</taxon>
        <taxon>Pichiaceae</taxon>
        <taxon>Kuraishia</taxon>
    </lineage>
</organism>
<keyword evidence="5" id="KW-0539">Nucleus</keyword>
<feature type="compositionally biased region" description="Basic and acidic residues" evidence="7">
    <location>
        <begin position="254"/>
        <end position="274"/>
    </location>
</feature>
<evidence type="ECO:0000259" key="8">
    <source>
        <dbReference type="PROSITE" id="PS50114"/>
    </source>
</evidence>
<dbReference type="PROSITE" id="PS50114">
    <property type="entry name" value="GATA_ZN_FINGER_2"/>
    <property type="match status" value="2"/>
</dbReference>
<evidence type="ECO:0000256" key="5">
    <source>
        <dbReference type="ARBA" id="ARBA00023242"/>
    </source>
</evidence>
<evidence type="ECO:0000256" key="4">
    <source>
        <dbReference type="ARBA" id="ARBA00022833"/>
    </source>
</evidence>
<dbReference type="InterPro" id="IPR013088">
    <property type="entry name" value="Znf_NHR/GATA"/>
</dbReference>
<dbReference type="InterPro" id="IPR000679">
    <property type="entry name" value="Znf_GATA"/>
</dbReference>
<dbReference type="GO" id="GO:0000122">
    <property type="term" value="P:negative regulation of transcription by RNA polymerase II"/>
    <property type="evidence" value="ECO:0007669"/>
    <property type="project" value="TreeGrafter"/>
</dbReference>
<dbReference type="GO" id="GO:0005634">
    <property type="term" value="C:nucleus"/>
    <property type="evidence" value="ECO:0007669"/>
    <property type="project" value="UniProtKB-SubCell"/>
</dbReference>
<dbReference type="HOGENOM" id="CLU_709931_0_0_1"/>
<accession>W6MJL0</accession>
<feature type="region of interest" description="Disordered" evidence="7">
    <location>
        <begin position="339"/>
        <end position="366"/>
    </location>
</feature>
<dbReference type="GO" id="GO:0000981">
    <property type="term" value="F:DNA-binding transcription factor activity, RNA polymerase II-specific"/>
    <property type="evidence" value="ECO:0007669"/>
    <property type="project" value="TreeGrafter"/>
</dbReference>
<feature type="region of interest" description="Disordered" evidence="7">
    <location>
        <begin position="206"/>
        <end position="235"/>
    </location>
</feature>
<sequence>MPGVEIPLRDIGEAAHTGTVTNPKSPSHGSRTLPMTESQVTGQVCSNCGTTKTPLWRRGADGKSTCNACGLYFRANNSHRPVHLKKPPHVISISKAQLAAGTCKGDGRCNGTGGSSACTGCPAFDNRVLITNGDQKSIIKRENDDTLPRASCGENAEAGADSMAVACSNCSTTITPLWRRDDAGNTICNACGLYYRLHKMHRPVKLKRETIKRRKRNPSGQQLFDQQQKKLKQQSATNLPGVSLPQMQLPAHTDTQESHTDTQESHTDTQKQHTDLPQLQQRTPVTSPDAKALLNTLRVLPPPIPGSTQLPPFSMIGRFQPKPYNVSAIDFTSLYSRTNQTAEESSMRGSPVQPQPQPLTDETRRVRTVTPPALVNLINPGSEDTNPGI</sequence>
<feature type="domain" description="GATA-type" evidence="8">
    <location>
        <begin position="161"/>
        <end position="214"/>
    </location>
</feature>
<dbReference type="SMART" id="SM00401">
    <property type="entry name" value="ZnF_GATA"/>
    <property type="match status" value="2"/>
</dbReference>
<feature type="compositionally biased region" description="Polar residues" evidence="7">
    <location>
        <begin position="339"/>
        <end position="348"/>
    </location>
</feature>
<dbReference type="Proteomes" id="UP000019384">
    <property type="component" value="Unassembled WGS sequence"/>
</dbReference>
<evidence type="ECO:0000256" key="2">
    <source>
        <dbReference type="ARBA" id="ARBA00022723"/>
    </source>
</evidence>
<dbReference type="STRING" id="1382522.W6MJL0"/>
<dbReference type="Gene3D" id="3.30.50.10">
    <property type="entry name" value="Erythroid Transcription Factor GATA-1, subunit A"/>
    <property type="match status" value="2"/>
</dbReference>
<evidence type="ECO:0000313" key="10">
    <source>
        <dbReference type="Proteomes" id="UP000019384"/>
    </source>
</evidence>
<feature type="compositionally biased region" description="Polar residues" evidence="7">
    <location>
        <begin position="18"/>
        <end position="36"/>
    </location>
</feature>
<dbReference type="InterPro" id="IPR039355">
    <property type="entry name" value="Transcription_factor_GATA"/>
</dbReference>
<evidence type="ECO:0000256" key="3">
    <source>
        <dbReference type="ARBA" id="ARBA00022771"/>
    </source>
</evidence>
<reference evidence="9" key="1">
    <citation type="submission" date="2013-12" db="EMBL/GenBank/DDBJ databases">
        <authorList>
            <person name="Genoscope - CEA"/>
        </authorList>
    </citation>
    <scope>NUCLEOTIDE SEQUENCE</scope>
    <source>
        <strain evidence="9">CBS 1993</strain>
    </source>
</reference>
<dbReference type="PANTHER" id="PTHR10071">
    <property type="entry name" value="TRANSCRIPTION FACTOR GATA FAMILY MEMBER"/>
    <property type="match status" value="1"/>
</dbReference>
<reference evidence="9" key="2">
    <citation type="submission" date="2014-02" db="EMBL/GenBank/DDBJ databases">
        <title>Complete DNA sequence of /Kuraishia capsulata/ illustrates novel genomic features among budding yeasts (/Saccharomycotina/).</title>
        <authorList>
            <person name="Morales L."/>
            <person name="Noel B."/>
            <person name="Porcel B."/>
            <person name="Marcet-Houben M."/>
            <person name="Hullo M-F."/>
            <person name="Sacerdot C."/>
            <person name="Tekaia F."/>
            <person name="Leh-Louis V."/>
            <person name="Despons L."/>
            <person name="Khanna V."/>
            <person name="Aury J-M."/>
            <person name="Barbe V."/>
            <person name="Couloux A."/>
            <person name="Labadie K."/>
            <person name="Pelletier E."/>
            <person name="Souciet J-L."/>
            <person name="Boekhout T."/>
            <person name="Gabaldon T."/>
            <person name="Wincker P."/>
            <person name="Dujon B."/>
        </authorList>
    </citation>
    <scope>NUCLEOTIDE SEQUENCE</scope>
    <source>
        <strain evidence="9">CBS 1993</strain>
    </source>
</reference>
<keyword evidence="2" id="KW-0479">Metal-binding</keyword>
<keyword evidence="4" id="KW-0862">Zinc</keyword>
<protein>
    <recommendedName>
        <fullName evidence="8">GATA-type domain-containing protein</fullName>
    </recommendedName>
</protein>
<feature type="compositionally biased region" description="Basic residues" evidence="7">
    <location>
        <begin position="206"/>
        <end position="217"/>
    </location>
</feature>
<dbReference type="CDD" id="cd00202">
    <property type="entry name" value="ZnF_GATA"/>
    <property type="match status" value="2"/>
</dbReference>
<dbReference type="EMBL" id="HG793125">
    <property type="protein sequence ID" value="CDK24642.1"/>
    <property type="molecule type" value="Genomic_DNA"/>
</dbReference>
<evidence type="ECO:0000256" key="7">
    <source>
        <dbReference type="SAM" id="MobiDB-lite"/>
    </source>
</evidence>
<dbReference type="RefSeq" id="XP_022456659.1">
    <property type="nucleotide sequence ID" value="XM_022605164.1"/>
</dbReference>
<dbReference type="OrthoDB" id="515401at2759"/>
<name>W6MJL0_9ASCO</name>
<dbReference type="GO" id="GO:0045944">
    <property type="term" value="P:positive regulation of transcription by RNA polymerase II"/>
    <property type="evidence" value="ECO:0007669"/>
    <property type="project" value="TreeGrafter"/>
</dbReference>
<feature type="compositionally biased region" description="Polar residues" evidence="7">
    <location>
        <begin position="275"/>
        <end position="284"/>
    </location>
</feature>
<comment type="subcellular location">
    <subcellularLocation>
        <location evidence="1">Nucleus</location>
    </subcellularLocation>
</comment>
<gene>
    <name evidence="9" type="ORF">KUCA_T00000608001</name>
</gene>
<dbReference type="PRINTS" id="PR00619">
    <property type="entry name" value="GATAZNFINGER"/>
</dbReference>